<protein>
    <recommendedName>
        <fullName evidence="9">ABC transmembrane type-1 domain-containing protein</fullName>
    </recommendedName>
</protein>
<dbReference type="EMBL" id="CP006939">
    <property type="protein sequence ID" value="AHC15681.1"/>
    <property type="molecule type" value="Genomic_DNA"/>
</dbReference>
<keyword evidence="5 8" id="KW-0812">Transmembrane</keyword>
<dbReference type="PROSITE" id="PS50928">
    <property type="entry name" value="ABC_TM1"/>
    <property type="match status" value="1"/>
</dbReference>
<dbReference type="eggNOG" id="COG1177">
    <property type="taxonomic scope" value="Bacteria"/>
</dbReference>
<evidence type="ECO:0000256" key="6">
    <source>
        <dbReference type="ARBA" id="ARBA00022989"/>
    </source>
</evidence>
<dbReference type="PANTHER" id="PTHR43357:SF4">
    <property type="entry name" value="INNER MEMBRANE ABC TRANSPORTER PERMEASE PROTEIN YDCV"/>
    <property type="match status" value="1"/>
</dbReference>
<name>V5WKF9_9SPIO</name>
<evidence type="ECO:0000256" key="2">
    <source>
        <dbReference type="ARBA" id="ARBA00022448"/>
    </source>
</evidence>
<dbReference type="CDD" id="cd06261">
    <property type="entry name" value="TM_PBP2"/>
    <property type="match status" value="1"/>
</dbReference>
<proteinExistence type="inferred from homology"/>
<feature type="transmembrane region" description="Helical" evidence="8">
    <location>
        <begin position="106"/>
        <end position="131"/>
    </location>
</feature>
<dbReference type="SUPFAM" id="SSF161098">
    <property type="entry name" value="MetI-like"/>
    <property type="match status" value="1"/>
</dbReference>
<keyword evidence="7 8" id="KW-0472">Membrane</keyword>
<evidence type="ECO:0000256" key="4">
    <source>
        <dbReference type="ARBA" id="ARBA00022519"/>
    </source>
</evidence>
<evidence type="ECO:0000313" key="11">
    <source>
        <dbReference type="Proteomes" id="UP000018680"/>
    </source>
</evidence>
<reference evidence="10 11" key="1">
    <citation type="journal article" date="2015" name="Stand. Genomic Sci.">
        <title>Complete genome sequence and description of Salinispira pacifica gen. nov., sp. nov., a novel spirochaete isolated form a hypersaline microbial mat.</title>
        <authorList>
            <person name="Ben Hania W."/>
            <person name="Joseph M."/>
            <person name="Schumann P."/>
            <person name="Bunk B."/>
            <person name="Fiebig A."/>
            <person name="Sproer C."/>
            <person name="Klenk H.P."/>
            <person name="Fardeau M.L."/>
            <person name="Spring S."/>
        </authorList>
    </citation>
    <scope>NUCLEOTIDE SEQUENCE [LARGE SCALE GENOMIC DNA]</scope>
    <source>
        <strain evidence="10 11">L21-RPul-D2</strain>
    </source>
</reference>
<dbReference type="InterPro" id="IPR035906">
    <property type="entry name" value="MetI-like_sf"/>
</dbReference>
<gene>
    <name evidence="10" type="ORF">L21SP2_2324</name>
</gene>
<keyword evidence="4" id="KW-0997">Cell inner membrane</keyword>
<comment type="similarity">
    <text evidence="8">Belongs to the binding-protein-dependent transport system permease family.</text>
</comment>
<accession>V5WKF9</accession>
<evidence type="ECO:0000256" key="5">
    <source>
        <dbReference type="ARBA" id="ARBA00022692"/>
    </source>
</evidence>
<keyword evidence="3" id="KW-1003">Cell membrane</keyword>
<dbReference type="STRING" id="1307761.L21SP2_2324"/>
<dbReference type="RefSeq" id="WP_024268585.1">
    <property type="nucleotide sequence ID" value="NC_023035.1"/>
</dbReference>
<feature type="domain" description="ABC transmembrane type-1" evidence="9">
    <location>
        <begin position="72"/>
        <end position="260"/>
    </location>
</feature>
<feature type="transmembrane region" description="Helical" evidence="8">
    <location>
        <begin position="68"/>
        <end position="94"/>
    </location>
</feature>
<dbReference type="OrthoDB" id="9782004at2"/>
<dbReference type="GO" id="GO:0055085">
    <property type="term" value="P:transmembrane transport"/>
    <property type="evidence" value="ECO:0007669"/>
    <property type="project" value="InterPro"/>
</dbReference>
<evidence type="ECO:0000256" key="1">
    <source>
        <dbReference type="ARBA" id="ARBA00004429"/>
    </source>
</evidence>
<evidence type="ECO:0000256" key="8">
    <source>
        <dbReference type="RuleBase" id="RU363032"/>
    </source>
</evidence>
<keyword evidence="2 8" id="KW-0813">Transport</keyword>
<dbReference type="PANTHER" id="PTHR43357">
    <property type="entry name" value="INNER MEMBRANE ABC TRANSPORTER PERMEASE PROTEIN YDCV"/>
    <property type="match status" value="1"/>
</dbReference>
<evidence type="ECO:0000313" key="10">
    <source>
        <dbReference type="EMBL" id="AHC15681.1"/>
    </source>
</evidence>
<evidence type="ECO:0000259" key="9">
    <source>
        <dbReference type="PROSITE" id="PS50928"/>
    </source>
</evidence>
<keyword evidence="11" id="KW-1185">Reference proteome</keyword>
<feature type="transmembrane region" description="Helical" evidence="8">
    <location>
        <begin position="239"/>
        <end position="268"/>
    </location>
</feature>
<dbReference type="AlphaFoldDB" id="V5WKF9"/>
<dbReference type="HOGENOM" id="CLU_016047_3_1_12"/>
<evidence type="ECO:0000256" key="7">
    <source>
        <dbReference type="ARBA" id="ARBA00023136"/>
    </source>
</evidence>
<dbReference type="Gene3D" id="1.10.3720.10">
    <property type="entry name" value="MetI-like"/>
    <property type="match status" value="1"/>
</dbReference>
<feature type="transmembrane region" description="Helical" evidence="8">
    <location>
        <begin position="137"/>
        <end position="156"/>
    </location>
</feature>
<comment type="subcellular location">
    <subcellularLocation>
        <location evidence="1">Cell inner membrane</location>
        <topology evidence="1">Multi-pass membrane protein</topology>
    </subcellularLocation>
    <subcellularLocation>
        <location evidence="8">Cell membrane</location>
        <topology evidence="8">Multi-pass membrane protein</topology>
    </subcellularLocation>
</comment>
<dbReference type="Proteomes" id="UP000018680">
    <property type="component" value="Chromosome"/>
</dbReference>
<dbReference type="KEGG" id="slr:L21SP2_2324"/>
<sequence>MAGMKRSGKSSPGRAPALFRIIYVLFFLLPLFYLLVRSFAGVWSFPSLLPDSWSVRAWRYFGEYSAEIFSALGSSVLYSFTAALLSLAIALFPARVLARRKFRGRIIVESLMLAPLVIPALVFTLGIYPYLLRSGTADSFAAVAGVLAIINYPYMLRSLTSGFESYGPGLDTAARMLGAGMLRRLRDIHLPQLLPAILAGATVVFLASFTEYFVVFLVGGGRVPSFAGYLLPLLRSSEWSISSLMTLMFLAIPLALYAVLSTLIDGYYRKRGISRDR</sequence>
<feature type="transmembrane region" description="Helical" evidence="8">
    <location>
        <begin position="21"/>
        <end position="45"/>
    </location>
</feature>
<feature type="transmembrane region" description="Helical" evidence="8">
    <location>
        <begin position="193"/>
        <end position="219"/>
    </location>
</feature>
<dbReference type="GO" id="GO:0005886">
    <property type="term" value="C:plasma membrane"/>
    <property type="evidence" value="ECO:0007669"/>
    <property type="project" value="UniProtKB-SubCell"/>
</dbReference>
<evidence type="ECO:0000256" key="3">
    <source>
        <dbReference type="ARBA" id="ARBA00022475"/>
    </source>
</evidence>
<dbReference type="InterPro" id="IPR000515">
    <property type="entry name" value="MetI-like"/>
</dbReference>
<keyword evidence="6 8" id="KW-1133">Transmembrane helix</keyword>
<organism evidence="10 11">
    <name type="scientific">Salinispira pacifica</name>
    <dbReference type="NCBI Taxonomy" id="1307761"/>
    <lineage>
        <taxon>Bacteria</taxon>
        <taxon>Pseudomonadati</taxon>
        <taxon>Spirochaetota</taxon>
        <taxon>Spirochaetia</taxon>
        <taxon>Spirochaetales</taxon>
        <taxon>Spirochaetaceae</taxon>
        <taxon>Salinispira</taxon>
    </lineage>
</organism>
<dbReference type="Pfam" id="PF00528">
    <property type="entry name" value="BPD_transp_1"/>
    <property type="match status" value="1"/>
</dbReference>